<reference evidence="8 9" key="1">
    <citation type="submission" date="2017-06" db="EMBL/GenBank/DDBJ databases">
        <title>Ant-infecting Ophiocordyceps genomes reveal a high diversity of potential behavioral manipulation genes and a possible major role for enterotoxins.</title>
        <authorList>
            <person name="De Bekker C."/>
            <person name="Evans H.C."/>
            <person name="Brachmann A."/>
            <person name="Hughes D.P."/>
        </authorList>
    </citation>
    <scope>NUCLEOTIDE SEQUENCE [LARGE SCALE GENOMIC DNA]</scope>
    <source>
        <strain evidence="8 9">Map64</strain>
    </source>
</reference>
<evidence type="ECO:0000256" key="6">
    <source>
        <dbReference type="SAM" id="MobiDB-lite"/>
    </source>
</evidence>
<keyword evidence="9" id="KW-1185">Reference proteome</keyword>
<accession>A0A2C5XZK2</accession>
<keyword evidence="2 4" id="KW-0863">Zinc-finger</keyword>
<feature type="region of interest" description="Disordered" evidence="6">
    <location>
        <begin position="1"/>
        <end position="31"/>
    </location>
</feature>
<evidence type="ECO:0000256" key="2">
    <source>
        <dbReference type="ARBA" id="ARBA00022771"/>
    </source>
</evidence>
<organism evidence="8 9">
    <name type="scientific">Ophiocordyceps australis</name>
    <dbReference type="NCBI Taxonomy" id="1399860"/>
    <lineage>
        <taxon>Eukaryota</taxon>
        <taxon>Fungi</taxon>
        <taxon>Dikarya</taxon>
        <taxon>Ascomycota</taxon>
        <taxon>Pezizomycotina</taxon>
        <taxon>Sordariomycetes</taxon>
        <taxon>Hypocreomycetidae</taxon>
        <taxon>Hypocreales</taxon>
        <taxon>Ophiocordycipitaceae</taxon>
        <taxon>Ophiocordyceps</taxon>
    </lineage>
</organism>
<evidence type="ECO:0000256" key="1">
    <source>
        <dbReference type="ARBA" id="ARBA00022723"/>
    </source>
</evidence>
<dbReference type="EMBL" id="NJET01000148">
    <property type="protein sequence ID" value="PHH60402.1"/>
    <property type="molecule type" value="Genomic_DNA"/>
</dbReference>
<feature type="compositionally biased region" description="Polar residues" evidence="6">
    <location>
        <begin position="151"/>
        <end position="164"/>
    </location>
</feature>
<evidence type="ECO:0000256" key="3">
    <source>
        <dbReference type="ARBA" id="ARBA00022833"/>
    </source>
</evidence>
<dbReference type="OrthoDB" id="430051at2759"/>
<feature type="compositionally biased region" description="Acidic residues" evidence="6">
    <location>
        <begin position="174"/>
        <end position="184"/>
    </location>
</feature>
<feature type="coiled-coil region" evidence="5">
    <location>
        <begin position="307"/>
        <end position="334"/>
    </location>
</feature>
<proteinExistence type="predicted"/>
<feature type="domain" description="GRF-type" evidence="7">
    <location>
        <begin position="46"/>
        <end position="89"/>
    </location>
</feature>
<dbReference type="AlphaFoldDB" id="A0A2C5XZK2"/>
<keyword evidence="1" id="KW-0479">Metal-binding</keyword>
<evidence type="ECO:0000256" key="4">
    <source>
        <dbReference type="PROSITE-ProRule" id="PRU01343"/>
    </source>
</evidence>
<dbReference type="InterPro" id="IPR010666">
    <property type="entry name" value="Znf_GRF"/>
</dbReference>
<feature type="compositionally biased region" description="Polar residues" evidence="6">
    <location>
        <begin position="207"/>
        <end position="216"/>
    </location>
</feature>
<feature type="region of interest" description="Disordered" evidence="6">
    <location>
        <begin position="207"/>
        <end position="236"/>
    </location>
</feature>
<dbReference type="STRING" id="1399860.A0A2C5XZK2"/>
<name>A0A2C5XZK2_9HYPO</name>
<evidence type="ECO:0000313" key="8">
    <source>
        <dbReference type="EMBL" id="PHH60402.1"/>
    </source>
</evidence>
<sequence>MATAIRPQPLRRNRRPSATEPELELPTSPPKDKCLDGRWQAGHWWCNCDPPKKAVLRQVKKNSANKGKLFWSCAALPAPCSFFLWRDDACLGETGHDPVAPDNRGLAPTPTTPALTQRSLTSYYRPTKPTAPASKENGDIGISNSRHSDSATDATSLVTVSTPIKRSRDSYEQSVDDFDDDFGPEDERQLAELVDKSVERAHAVTPANSVTPSISRNLFPPTPTSKRRKTVSFKETRAVPALDSPVTASLRHGPSSPKNHDCQVTQSIVDLLHSHKLDPAAIAKISSLLHDGKKSASQVIKQRDGTIANLTKHNAVLEAKNKKLESQVTNMKAQLMHMYSSN</sequence>
<evidence type="ECO:0000256" key="5">
    <source>
        <dbReference type="SAM" id="Coils"/>
    </source>
</evidence>
<evidence type="ECO:0000259" key="7">
    <source>
        <dbReference type="PROSITE" id="PS51999"/>
    </source>
</evidence>
<dbReference type="Pfam" id="PF06839">
    <property type="entry name" value="Zn_ribbon_GRF"/>
    <property type="match status" value="1"/>
</dbReference>
<keyword evidence="5" id="KW-0175">Coiled coil</keyword>
<dbReference type="Proteomes" id="UP000226192">
    <property type="component" value="Unassembled WGS sequence"/>
</dbReference>
<comment type="caution">
    <text evidence="8">The sequence shown here is derived from an EMBL/GenBank/DDBJ whole genome shotgun (WGS) entry which is preliminary data.</text>
</comment>
<keyword evidence="3" id="KW-0862">Zinc</keyword>
<feature type="region of interest" description="Disordered" evidence="6">
    <location>
        <begin position="121"/>
        <end position="184"/>
    </location>
</feature>
<dbReference type="PROSITE" id="PS51999">
    <property type="entry name" value="ZF_GRF"/>
    <property type="match status" value="1"/>
</dbReference>
<evidence type="ECO:0000313" key="9">
    <source>
        <dbReference type="Proteomes" id="UP000226192"/>
    </source>
</evidence>
<gene>
    <name evidence="8" type="ORF">CDD81_1680</name>
</gene>
<protein>
    <recommendedName>
        <fullName evidence="7">GRF-type domain-containing protein</fullName>
    </recommendedName>
</protein>
<dbReference type="GO" id="GO:0008270">
    <property type="term" value="F:zinc ion binding"/>
    <property type="evidence" value="ECO:0007669"/>
    <property type="project" value="UniProtKB-KW"/>
</dbReference>